<dbReference type="CTD" id="84273"/>
<dbReference type="PANTHER" id="PTHR46406:SF1">
    <property type="entry name" value="NITRIC OXIDE-ASSOCIATED PROTEIN 1"/>
    <property type="match status" value="1"/>
</dbReference>
<feature type="region of interest" description="Disordered" evidence="1">
    <location>
        <begin position="100"/>
        <end position="138"/>
    </location>
</feature>
<proteinExistence type="predicted"/>
<dbReference type="KEGG" id="tsr:106545791"/>
<organism evidence="4 5">
    <name type="scientific">Thamnophis sirtalis</name>
    <dbReference type="NCBI Taxonomy" id="35019"/>
    <lineage>
        <taxon>Eukaryota</taxon>
        <taxon>Metazoa</taxon>
        <taxon>Chordata</taxon>
        <taxon>Craniata</taxon>
        <taxon>Vertebrata</taxon>
        <taxon>Euteleostomi</taxon>
        <taxon>Lepidosauria</taxon>
        <taxon>Squamata</taxon>
        <taxon>Bifurcata</taxon>
        <taxon>Unidentata</taxon>
        <taxon>Episquamata</taxon>
        <taxon>Toxicofera</taxon>
        <taxon>Serpentes</taxon>
        <taxon>Colubroidea</taxon>
        <taxon>Colubridae</taxon>
        <taxon>Natricinae</taxon>
        <taxon>Thamnophis</taxon>
    </lineage>
</organism>
<dbReference type="RefSeq" id="XP_013917924.1">
    <property type="nucleotide sequence ID" value="XM_014062449.1"/>
</dbReference>
<dbReference type="CDD" id="cd01855">
    <property type="entry name" value="YqeH"/>
    <property type="match status" value="1"/>
</dbReference>
<evidence type="ECO:0000259" key="3">
    <source>
        <dbReference type="Pfam" id="PF21516"/>
    </source>
</evidence>
<dbReference type="Pfam" id="PF21516">
    <property type="entry name" value="YqeH-like_C"/>
    <property type="match status" value="1"/>
</dbReference>
<keyword evidence="4" id="KW-1185">Reference proteome</keyword>
<dbReference type="InterPro" id="IPR048422">
    <property type="entry name" value="NOA1/YqeH-like_C"/>
</dbReference>
<evidence type="ECO:0000313" key="5">
    <source>
        <dbReference type="RefSeq" id="XP_013917924.1"/>
    </source>
</evidence>
<dbReference type="PANTHER" id="PTHR46406">
    <property type="entry name" value="NITRIC OXIDE-ASSOCIATED PROTEIN 1"/>
    <property type="match status" value="1"/>
</dbReference>
<dbReference type="GO" id="GO:0005525">
    <property type="term" value="F:GTP binding"/>
    <property type="evidence" value="ECO:0007669"/>
    <property type="project" value="InterPro"/>
</dbReference>
<dbReference type="OrthoDB" id="1696305at2759"/>
<name>A0A6I9XPI7_9SAUR</name>
<dbReference type="GeneID" id="106545791"/>
<protein>
    <submittedName>
        <fullName evidence="5">Nitric oxide-associated protein 1</fullName>
    </submittedName>
</protein>
<gene>
    <name evidence="5" type="primary">NOA1</name>
</gene>
<dbReference type="Pfam" id="PF01926">
    <property type="entry name" value="MMR_HSR1"/>
    <property type="match status" value="1"/>
</dbReference>
<evidence type="ECO:0000313" key="4">
    <source>
        <dbReference type="Proteomes" id="UP000504617"/>
    </source>
</evidence>
<feature type="domain" description="G" evidence="2">
    <location>
        <begin position="351"/>
        <end position="402"/>
    </location>
</feature>
<accession>A0A6I9XPI7</accession>
<reference evidence="5" key="1">
    <citation type="submission" date="2025-08" db="UniProtKB">
        <authorList>
            <consortium name="RefSeq"/>
        </authorList>
    </citation>
    <scope>IDENTIFICATION</scope>
    <source>
        <tissue evidence="5">Skeletal muscle</tissue>
    </source>
</reference>
<dbReference type="SUPFAM" id="SSF52540">
    <property type="entry name" value="P-loop containing nucleoside triphosphate hydrolases"/>
    <property type="match status" value="1"/>
</dbReference>
<dbReference type="Proteomes" id="UP000504617">
    <property type="component" value="Unplaced"/>
</dbReference>
<sequence length="707" mass="79093">MNVFRRIFAGGLPRFWRPLRLSEPACGKRIGALLCRTSVDCPPHFPLGKEPRGRWGEAAVAVSPELMEQEEFVFPEYIPEELSLDEEKRLVEAAVVQELEQERPKSGGHPQQPREGRQKAARSHQATGRPDASVRPSGVSCSGCGAELHCRDPAVPGYLPSEKYLSLLGPEALLQLEEDEGKQKEGAKDWNDPVRKALEGTVCQRCWLLMHHHQALKVEMSREAYYNLVSAALKRPPRHGRSHLVLCMVDLLDLPDSILPDLSKLVGTESHIFVLGNKVDLLPADSPKYLKHLQELLLKHCEDAGLVDLSQPSGTPNQRIIDVHLISAKTGYGIETLISKLQQSWKLNGDVYLVGAANSGKSSLFNTLLHSDYCKSKASDVIHRATISPFPGTTLNLLKFPIINPTPYRVLRRQERLKEDSAKSEEDLSINEQKQLNILKKQGYLIGRIGRTFKQPEKKEKNIEIDFDFEALSMSMEEEPSPPRKANTTKIELTYNEVKDCRWFHDTPGIIKDECVLNLLTEKEIKYVLPTIAIVPRTFILKPGTTLFLGALGRIDYLQGNQSSWFSVVASNLLPVHITATEKADAVYQKHAGQPLLKVPMGGEERMNEFPPLVPQEVMLEGIGVDEAIADIKLSSAGWVAVTAPSNNKMQLKCYTPEGTLVTIRKPPLLPYIVHLKGQRVKGSSTYRTKRPPSFVQNLKSNKEKKK</sequence>
<dbReference type="Gene3D" id="3.40.50.300">
    <property type="entry name" value="P-loop containing nucleotide triphosphate hydrolases"/>
    <property type="match status" value="1"/>
</dbReference>
<evidence type="ECO:0000259" key="2">
    <source>
        <dbReference type="Pfam" id="PF01926"/>
    </source>
</evidence>
<dbReference type="InterPro" id="IPR006073">
    <property type="entry name" value="GTP-bd"/>
</dbReference>
<feature type="domain" description="NOA1/YqeH-like C-terminal" evidence="3">
    <location>
        <begin position="566"/>
        <end position="666"/>
    </location>
</feature>
<evidence type="ECO:0000256" key="1">
    <source>
        <dbReference type="SAM" id="MobiDB-lite"/>
    </source>
</evidence>
<dbReference type="InterPro" id="IPR052807">
    <property type="entry name" value="Mito_transl_resp_regulator"/>
</dbReference>
<dbReference type="AlphaFoldDB" id="A0A6I9XPI7"/>
<dbReference type="InterPro" id="IPR027417">
    <property type="entry name" value="P-loop_NTPase"/>
</dbReference>